<comment type="similarity">
    <text evidence="3">Belongs to the RBT5 family.</text>
</comment>
<evidence type="ECO:0000256" key="17">
    <source>
        <dbReference type="SAM" id="SignalP"/>
    </source>
</evidence>
<keyword evidence="7" id="KW-0336">GPI-anchor</keyword>
<protein>
    <submittedName>
        <fullName evidence="19">CFEM domain containing protein</fullName>
    </submittedName>
</protein>
<comment type="caution">
    <text evidence="19">The sequence shown here is derived from an EMBL/GenBank/DDBJ whole genome shotgun (WGS) entry which is preliminary data.</text>
</comment>
<keyword evidence="6 15" id="KW-0349">Heme</keyword>
<dbReference type="PROSITE" id="PS52012">
    <property type="entry name" value="CFEM"/>
    <property type="match status" value="1"/>
</dbReference>
<dbReference type="InterPro" id="IPR008427">
    <property type="entry name" value="Extracellular_membr_CFEM_dom"/>
</dbReference>
<feature type="binding site" description="axial binding residue" evidence="15">
    <location>
        <position position="49"/>
    </location>
    <ligand>
        <name>heme</name>
        <dbReference type="ChEBI" id="CHEBI:30413"/>
    </ligand>
    <ligandPart>
        <name>Fe</name>
        <dbReference type="ChEBI" id="CHEBI:18248"/>
    </ligandPart>
</feature>
<feature type="compositionally biased region" description="Low complexity" evidence="16">
    <location>
        <begin position="237"/>
        <end position="255"/>
    </location>
</feature>
<dbReference type="PANTHER" id="PTHR37928:SF1">
    <property type="entry name" value="CFEM DOMAIN PROTEIN (AFU_ORTHOLOGUE AFUA_6G14090)"/>
    <property type="match status" value="1"/>
</dbReference>
<comment type="subcellular location">
    <subcellularLocation>
        <location evidence="1">Cell membrane</location>
        <topology evidence="1">Lipid-anchor</topology>
        <topology evidence="1">GPI-anchor</topology>
    </subcellularLocation>
    <subcellularLocation>
        <location evidence="2">Secreted</location>
    </subcellularLocation>
</comment>
<reference evidence="19 20" key="1">
    <citation type="journal article" date="2016" name="Front. Microbiol.">
        <title>Genome and transcriptome sequences reveal the specific parasitism of the nematophagous Purpureocillium lilacinum 36-1.</title>
        <authorList>
            <person name="Xie J."/>
            <person name="Li S."/>
            <person name="Mo C."/>
            <person name="Xiao X."/>
            <person name="Peng D."/>
            <person name="Wang G."/>
            <person name="Xiao Y."/>
        </authorList>
    </citation>
    <scope>NUCLEOTIDE SEQUENCE [LARGE SCALE GENOMIC DNA]</scope>
    <source>
        <strain evidence="19 20">36-1</strain>
    </source>
</reference>
<dbReference type="GO" id="GO:0005886">
    <property type="term" value="C:plasma membrane"/>
    <property type="evidence" value="ECO:0007669"/>
    <property type="project" value="UniProtKB-SubCell"/>
</dbReference>
<feature type="chain" id="PRO_5015788219" evidence="17">
    <location>
        <begin position="18"/>
        <end position="404"/>
    </location>
</feature>
<evidence type="ECO:0000313" key="20">
    <source>
        <dbReference type="Proteomes" id="UP000245956"/>
    </source>
</evidence>
<evidence type="ECO:0000256" key="9">
    <source>
        <dbReference type="ARBA" id="ARBA00022729"/>
    </source>
</evidence>
<dbReference type="Proteomes" id="UP000245956">
    <property type="component" value="Unassembled WGS sequence"/>
</dbReference>
<keyword evidence="13" id="KW-0325">Glycoprotein</keyword>
<evidence type="ECO:0000259" key="18">
    <source>
        <dbReference type="PROSITE" id="PS52012"/>
    </source>
</evidence>
<evidence type="ECO:0000256" key="4">
    <source>
        <dbReference type="ARBA" id="ARBA00022475"/>
    </source>
</evidence>
<evidence type="ECO:0000256" key="13">
    <source>
        <dbReference type="ARBA" id="ARBA00023180"/>
    </source>
</evidence>
<feature type="region of interest" description="Disordered" evidence="16">
    <location>
        <begin position="182"/>
        <end position="255"/>
    </location>
</feature>
<dbReference type="GO" id="GO:0098552">
    <property type="term" value="C:side of membrane"/>
    <property type="evidence" value="ECO:0007669"/>
    <property type="project" value="UniProtKB-KW"/>
</dbReference>
<feature type="domain" description="CFEM" evidence="18">
    <location>
        <begin position="1"/>
        <end position="114"/>
    </location>
</feature>
<dbReference type="PANTHER" id="PTHR37928">
    <property type="entry name" value="CFEM DOMAIN PROTEIN (AFU_ORTHOLOGUE AFUA_6G14090)"/>
    <property type="match status" value="1"/>
</dbReference>
<evidence type="ECO:0000313" key="19">
    <source>
        <dbReference type="EMBL" id="PWI74050.1"/>
    </source>
</evidence>
<evidence type="ECO:0000256" key="12">
    <source>
        <dbReference type="ARBA" id="ARBA00023157"/>
    </source>
</evidence>
<keyword evidence="8 15" id="KW-0479">Metal-binding</keyword>
<dbReference type="EMBL" id="LCWV01000004">
    <property type="protein sequence ID" value="PWI74050.1"/>
    <property type="molecule type" value="Genomic_DNA"/>
</dbReference>
<evidence type="ECO:0000256" key="3">
    <source>
        <dbReference type="ARBA" id="ARBA00010031"/>
    </source>
</evidence>
<feature type="region of interest" description="Disordered" evidence="16">
    <location>
        <begin position="100"/>
        <end position="125"/>
    </location>
</feature>
<keyword evidence="11" id="KW-0472">Membrane</keyword>
<organism evidence="19 20">
    <name type="scientific">Purpureocillium lilacinum</name>
    <name type="common">Paecilomyces lilacinus</name>
    <dbReference type="NCBI Taxonomy" id="33203"/>
    <lineage>
        <taxon>Eukaryota</taxon>
        <taxon>Fungi</taxon>
        <taxon>Dikarya</taxon>
        <taxon>Ascomycota</taxon>
        <taxon>Pezizomycotina</taxon>
        <taxon>Sordariomycetes</taxon>
        <taxon>Hypocreomycetidae</taxon>
        <taxon>Hypocreales</taxon>
        <taxon>Ophiocordycipitaceae</taxon>
        <taxon>Purpureocillium</taxon>
    </lineage>
</organism>
<keyword evidence="5" id="KW-0964">Secreted</keyword>
<evidence type="ECO:0000256" key="8">
    <source>
        <dbReference type="ARBA" id="ARBA00022723"/>
    </source>
</evidence>
<evidence type="ECO:0000256" key="14">
    <source>
        <dbReference type="ARBA" id="ARBA00023288"/>
    </source>
</evidence>
<feature type="compositionally biased region" description="Low complexity" evidence="16">
    <location>
        <begin position="182"/>
        <end position="229"/>
    </location>
</feature>
<keyword evidence="10 15" id="KW-0408">Iron</keyword>
<feature type="disulfide bond" evidence="15">
    <location>
        <begin position="45"/>
        <end position="52"/>
    </location>
</feature>
<dbReference type="GO" id="GO:0005576">
    <property type="term" value="C:extracellular region"/>
    <property type="evidence" value="ECO:0007669"/>
    <property type="project" value="UniProtKB-SubCell"/>
</dbReference>
<keyword evidence="9 17" id="KW-0732">Signal</keyword>
<gene>
    <name evidence="19" type="ORF">PCL_09326</name>
</gene>
<sequence length="404" mass="40692">MKSIIVALTSLATVALAQDTAGLEQCARTCANNMLATDKAKELDCKEGDLKCLCANPNFTYGLRDCTISVCGGKFEDQIIEYGKKICAGAGVVITTGGSNSGSATNTATDGGATKTGGDGSSGDAKVSTIFSTVTGTDGKVQTTPVATTTIGGGEASGTTGNGGIVVTTETSAGSQIIRTLTTMTSGQSGTASGSGTETGTASASETTGESSTGSETGVASTTSGEASGTTGGNGGASQTSATRSGTSSSTGFAAPQKTAAPAGILAAAGLAALFLAFVQSGSGWMTITRQQYGNNTNRVMRDVLMVLDMFEMPGHAVEPNSGSLEESVTTAHVPCGFESEPPEFMARFGRVNSKRTTKEIDDRAKSGEASRFGPHTLETAHYVSRRTTAFVVPAADLRMALTS</sequence>
<proteinExistence type="inferred from homology"/>
<dbReference type="GO" id="GO:0046872">
    <property type="term" value="F:metal ion binding"/>
    <property type="evidence" value="ECO:0007669"/>
    <property type="project" value="UniProtKB-UniRule"/>
</dbReference>
<dbReference type="InterPro" id="IPR051735">
    <property type="entry name" value="CFEM_domain"/>
</dbReference>
<keyword evidence="4" id="KW-1003">Cell membrane</keyword>
<feature type="disulfide bond" evidence="15">
    <location>
        <begin position="54"/>
        <end position="87"/>
    </location>
</feature>
<evidence type="ECO:0000256" key="6">
    <source>
        <dbReference type="ARBA" id="ARBA00022617"/>
    </source>
</evidence>
<comment type="caution">
    <text evidence="15">Lacks conserved residue(s) required for the propagation of feature annotation.</text>
</comment>
<evidence type="ECO:0000256" key="2">
    <source>
        <dbReference type="ARBA" id="ARBA00004613"/>
    </source>
</evidence>
<evidence type="ECO:0000256" key="16">
    <source>
        <dbReference type="SAM" id="MobiDB-lite"/>
    </source>
</evidence>
<feature type="signal peptide" evidence="17">
    <location>
        <begin position="1"/>
        <end position="17"/>
    </location>
</feature>
<accession>A0A2U3EHY8</accession>
<evidence type="ECO:0000256" key="7">
    <source>
        <dbReference type="ARBA" id="ARBA00022622"/>
    </source>
</evidence>
<evidence type="ECO:0000256" key="5">
    <source>
        <dbReference type="ARBA" id="ARBA00022525"/>
    </source>
</evidence>
<evidence type="ECO:0000256" key="10">
    <source>
        <dbReference type="ARBA" id="ARBA00023004"/>
    </source>
</evidence>
<dbReference type="Pfam" id="PF05730">
    <property type="entry name" value="CFEM"/>
    <property type="match status" value="1"/>
</dbReference>
<keyword evidence="14" id="KW-0449">Lipoprotein</keyword>
<evidence type="ECO:0000256" key="15">
    <source>
        <dbReference type="PROSITE-ProRule" id="PRU01356"/>
    </source>
</evidence>
<name>A0A2U3EHY8_PURLI</name>
<dbReference type="AlphaFoldDB" id="A0A2U3EHY8"/>
<keyword evidence="12 15" id="KW-1015">Disulfide bond</keyword>
<feature type="compositionally biased region" description="Low complexity" evidence="16">
    <location>
        <begin position="101"/>
        <end position="113"/>
    </location>
</feature>
<evidence type="ECO:0000256" key="1">
    <source>
        <dbReference type="ARBA" id="ARBA00004609"/>
    </source>
</evidence>
<evidence type="ECO:0000256" key="11">
    <source>
        <dbReference type="ARBA" id="ARBA00023136"/>
    </source>
</evidence>
<dbReference type="SMART" id="SM00747">
    <property type="entry name" value="CFEM"/>
    <property type="match status" value="1"/>
</dbReference>